<reference evidence="1 2" key="1">
    <citation type="submission" date="2018-08" db="EMBL/GenBank/DDBJ databases">
        <title>A genome reference for cultivated species of the human gut microbiota.</title>
        <authorList>
            <person name="Zou Y."/>
            <person name="Xue W."/>
            <person name="Luo G."/>
        </authorList>
    </citation>
    <scope>NUCLEOTIDE SEQUENCE [LARGE SCALE GENOMIC DNA]</scope>
    <source>
        <strain evidence="1 2">AF24-29</strain>
    </source>
</reference>
<dbReference type="GO" id="GO:0005524">
    <property type="term" value="F:ATP binding"/>
    <property type="evidence" value="ECO:0007669"/>
    <property type="project" value="UniProtKB-KW"/>
</dbReference>
<name>A0A412FY98_9FIRM</name>
<keyword evidence="2" id="KW-1185">Reference proteome</keyword>
<evidence type="ECO:0000313" key="1">
    <source>
        <dbReference type="EMBL" id="RGR73130.1"/>
    </source>
</evidence>
<proteinExistence type="predicted"/>
<keyword evidence="1" id="KW-0067">ATP-binding</keyword>
<dbReference type="EMBL" id="QRUP01000013">
    <property type="protein sequence ID" value="RGR73130.1"/>
    <property type="molecule type" value="Genomic_DNA"/>
</dbReference>
<organism evidence="1 2">
    <name type="scientific">Holdemania filiformis</name>
    <dbReference type="NCBI Taxonomy" id="61171"/>
    <lineage>
        <taxon>Bacteria</taxon>
        <taxon>Bacillati</taxon>
        <taxon>Bacillota</taxon>
        <taxon>Erysipelotrichia</taxon>
        <taxon>Erysipelotrichales</taxon>
        <taxon>Erysipelotrichaceae</taxon>
        <taxon>Holdemania</taxon>
    </lineage>
</organism>
<comment type="caution">
    <text evidence="1">The sequence shown here is derived from an EMBL/GenBank/DDBJ whole genome shotgun (WGS) entry which is preliminary data.</text>
</comment>
<dbReference type="AlphaFoldDB" id="A0A412FY98"/>
<dbReference type="RefSeq" id="WP_117895315.1">
    <property type="nucleotide sequence ID" value="NZ_CABJCV010000013.1"/>
</dbReference>
<dbReference type="GeneID" id="83015973"/>
<evidence type="ECO:0000313" key="2">
    <source>
        <dbReference type="Proteomes" id="UP000284178"/>
    </source>
</evidence>
<sequence>MIDAVAAKEPFSLKSALEWFRYKIDFNVSHPTYFNPDGLVCFVGAQGTGKTLSAVNYVYKLMEMYPKAKLVTNLMLKDYPIVTYDAWLKQFSIAVSNRYTAAQMEYWEHAYMYDLYLRTNRVFPFNDADDLSRYENGEEGVIYLIDEIHLYFNSLESKNINPEVMTQIAQQRKQRKHIVCTSQIFGRMAKPLREQFSAIISCKKYFGCIQKNSLVDRDSVESNKDDMHVEGKVLRNFWSIHNPKMYGRYDTYYTISKTKFVSNELKKGDIYDHDRDTSGV</sequence>
<dbReference type="InterPro" id="IPR027417">
    <property type="entry name" value="P-loop_NTPase"/>
</dbReference>
<dbReference type="SUPFAM" id="SSF52540">
    <property type="entry name" value="P-loop containing nucleoside triphosphate hydrolases"/>
    <property type="match status" value="1"/>
</dbReference>
<dbReference type="Gene3D" id="3.40.50.300">
    <property type="entry name" value="P-loop containing nucleotide triphosphate hydrolases"/>
    <property type="match status" value="1"/>
</dbReference>
<accession>A0A412FY98</accession>
<dbReference type="Proteomes" id="UP000284178">
    <property type="component" value="Unassembled WGS sequence"/>
</dbReference>
<keyword evidence="1" id="KW-0547">Nucleotide-binding</keyword>
<gene>
    <name evidence="1" type="ORF">DWY25_11265</name>
</gene>
<protein>
    <submittedName>
        <fullName evidence="1">ATP-binding protein</fullName>
    </submittedName>
</protein>